<evidence type="ECO:0000313" key="2">
    <source>
        <dbReference type="EMBL" id="KIY69621.1"/>
    </source>
</evidence>
<reference evidence="2 3" key="1">
    <citation type="journal article" date="2015" name="Fungal Genet. Biol.">
        <title>Evolution of novel wood decay mechanisms in Agaricales revealed by the genome sequences of Fistulina hepatica and Cylindrobasidium torrendii.</title>
        <authorList>
            <person name="Floudas D."/>
            <person name="Held B.W."/>
            <person name="Riley R."/>
            <person name="Nagy L.G."/>
            <person name="Koehler G."/>
            <person name="Ransdell A.S."/>
            <person name="Younus H."/>
            <person name="Chow J."/>
            <person name="Chiniquy J."/>
            <person name="Lipzen A."/>
            <person name="Tritt A."/>
            <person name="Sun H."/>
            <person name="Haridas S."/>
            <person name="LaButti K."/>
            <person name="Ohm R.A."/>
            <person name="Kues U."/>
            <person name="Blanchette R.A."/>
            <person name="Grigoriev I.V."/>
            <person name="Minto R.E."/>
            <person name="Hibbett D.S."/>
        </authorList>
    </citation>
    <scope>NUCLEOTIDE SEQUENCE [LARGE SCALE GENOMIC DNA]</scope>
    <source>
        <strain evidence="2 3">FP15055 ss-10</strain>
    </source>
</reference>
<evidence type="ECO:0000313" key="3">
    <source>
        <dbReference type="Proteomes" id="UP000054007"/>
    </source>
</evidence>
<dbReference type="AlphaFoldDB" id="A0A0D7BIZ9"/>
<evidence type="ECO:0008006" key="4">
    <source>
        <dbReference type="Google" id="ProtNLM"/>
    </source>
</evidence>
<organism evidence="2 3">
    <name type="scientific">Cylindrobasidium torrendii FP15055 ss-10</name>
    <dbReference type="NCBI Taxonomy" id="1314674"/>
    <lineage>
        <taxon>Eukaryota</taxon>
        <taxon>Fungi</taxon>
        <taxon>Dikarya</taxon>
        <taxon>Basidiomycota</taxon>
        <taxon>Agaricomycotina</taxon>
        <taxon>Agaricomycetes</taxon>
        <taxon>Agaricomycetidae</taxon>
        <taxon>Agaricales</taxon>
        <taxon>Marasmiineae</taxon>
        <taxon>Physalacriaceae</taxon>
        <taxon>Cylindrobasidium</taxon>
    </lineage>
</organism>
<proteinExistence type="predicted"/>
<accession>A0A0D7BIZ9</accession>
<protein>
    <recommendedName>
        <fullName evidence="4">Secreted protein</fullName>
    </recommendedName>
</protein>
<dbReference type="Proteomes" id="UP000054007">
    <property type="component" value="Unassembled WGS sequence"/>
</dbReference>
<keyword evidence="1" id="KW-0732">Signal</keyword>
<dbReference type="EMBL" id="KN880481">
    <property type="protein sequence ID" value="KIY69621.1"/>
    <property type="molecule type" value="Genomic_DNA"/>
</dbReference>
<sequence length="88" mass="11008">MSHGSHLVLLLVRIRLLHAHRSLCRRRRHERSLHRAILRVPRSRLRHRVHHRNHHQILRVRLWERLLVRHDHVRQVHHGLHRVHVLQR</sequence>
<feature type="chain" id="PRO_5002317349" description="Secreted protein" evidence="1">
    <location>
        <begin position="20"/>
        <end position="88"/>
    </location>
</feature>
<keyword evidence="3" id="KW-1185">Reference proteome</keyword>
<evidence type="ECO:0000256" key="1">
    <source>
        <dbReference type="SAM" id="SignalP"/>
    </source>
</evidence>
<gene>
    <name evidence="2" type="ORF">CYLTODRAFT_224177</name>
</gene>
<name>A0A0D7BIZ9_9AGAR</name>
<feature type="signal peptide" evidence="1">
    <location>
        <begin position="1"/>
        <end position="19"/>
    </location>
</feature>